<feature type="region of interest" description="Disordered" evidence="6">
    <location>
        <begin position="559"/>
        <end position="595"/>
    </location>
</feature>
<evidence type="ECO:0000313" key="10">
    <source>
        <dbReference type="EMBL" id="ESP02628.1"/>
    </source>
</evidence>
<evidence type="ECO:0000256" key="3">
    <source>
        <dbReference type="ARBA" id="ARBA00022837"/>
    </source>
</evidence>
<keyword evidence="7" id="KW-0812">Transmembrane</keyword>
<dbReference type="GO" id="GO:0045296">
    <property type="term" value="F:cadherin binding"/>
    <property type="evidence" value="ECO:0007669"/>
    <property type="project" value="TreeGrafter"/>
</dbReference>
<keyword evidence="3 5" id="KW-0106">Calcium</keyword>
<dbReference type="GO" id="GO:0005509">
    <property type="term" value="F:calcium ion binding"/>
    <property type="evidence" value="ECO:0007669"/>
    <property type="project" value="UniProtKB-UniRule"/>
</dbReference>
<evidence type="ECO:0000256" key="5">
    <source>
        <dbReference type="PROSITE-ProRule" id="PRU00043"/>
    </source>
</evidence>
<dbReference type="GO" id="GO:0016342">
    <property type="term" value="C:catenin complex"/>
    <property type="evidence" value="ECO:0007669"/>
    <property type="project" value="TreeGrafter"/>
</dbReference>
<evidence type="ECO:0000256" key="1">
    <source>
        <dbReference type="ARBA" id="ARBA00004370"/>
    </source>
</evidence>
<name>V4AYF6_LOTGI</name>
<dbReference type="OMA" id="VTFLDCN"/>
<evidence type="ECO:0000256" key="4">
    <source>
        <dbReference type="ARBA" id="ARBA00023136"/>
    </source>
</evidence>
<evidence type="ECO:0000259" key="9">
    <source>
        <dbReference type="PROSITE" id="PS50268"/>
    </source>
</evidence>
<dbReference type="GO" id="GO:0016477">
    <property type="term" value="P:cell migration"/>
    <property type="evidence" value="ECO:0007669"/>
    <property type="project" value="TreeGrafter"/>
</dbReference>
<dbReference type="SUPFAM" id="SSF49313">
    <property type="entry name" value="Cadherin-like"/>
    <property type="match status" value="2"/>
</dbReference>
<keyword evidence="7" id="KW-1133">Transmembrane helix</keyword>
<accession>V4AYF6</accession>
<keyword evidence="11" id="KW-1185">Reference proteome</keyword>
<evidence type="ECO:0000256" key="7">
    <source>
        <dbReference type="SAM" id="Phobius"/>
    </source>
</evidence>
<dbReference type="InterPro" id="IPR002126">
    <property type="entry name" value="Cadherin-like_dom"/>
</dbReference>
<evidence type="ECO:0000256" key="8">
    <source>
        <dbReference type="SAM" id="SignalP"/>
    </source>
</evidence>
<feature type="transmembrane region" description="Helical" evidence="7">
    <location>
        <begin position="610"/>
        <end position="632"/>
    </location>
</feature>
<dbReference type="GO" id="GO:0008013">
    <property type="term" value="F:beta-catenin binding"/>
    <property type="evidence" value="ECO:0007669"/>
    <property type="project" value="TreeGrafter"/>
</dbReference>
<dbReference type="PROSITE" id="PS50268">
    <property type="entry name" value="CADHERIN_2"/>
    <property type="match status" value="2"/>
</dbReference>
<dbReference type="Proteomes" id="UP000030746">
    <property type="component" value="Unassembled WGS sequence"/>
</dbReference>
<dbReference type="InterPro" id="IPR039808">
    <property type="entry name" value="Cadherin"/>
</dbReference>
<evidence type="ECO:0000313" key="11">
    <source>
        <dbReference type="Proteomes" id="UP000030746"/>
    </source>
</evidence>
<proteinExistence type="predicted"/>
<sequence length="718" mass="79274">MEGWRVYSLVIFILFTLITQSVQQDTMKLDNKPIVFTLFEGQKTPLRFDENQLICIDAGENATGPIVRSKVNYVSTDPTTNCANCFNVWPDSGQYFLRYVPGSQKLDYDVENTYTINVQCEDANGITSEDSVEVRVLPNARPTFGNLPRSRIVKQAINLGPGALIHEVLASDSENDNLEYQLDTLPTSSNFAIRRNGEKNGEIYTVNGFEGLCSGPSSFEFLVRVKDAFHEFSDPESIILNIEYPSPPSIGNANREVIIEENVEKNIHIFNGVSGTISIDSVQPSIMRNKVKMFGGNILKVNEQFDFEEFNTANVTLQVKSGTCEAKFWLLIRVQNMNDLPVLTPETISAFVSEGQISYDPSFKVTDQDFSDTKVFTIERAISGTRDLTSDFQIDKNGVITSNFDFDLDSRGSEKETILFTIRATDKDGGFDESDVTLIVENVNDNPPVITTSSIKIENIMDCDPVQEIATISAVDEDTGDNGKVQFKGSGSGILSVNADGAVFLTSQVTAGTIYELNVVAEDLGNPSLASVKPVTITVIGQACTTLPPPTTVVIVTVDNNNNNNNNNDNNNDNNNNNGNNNGNNDNNNNAATTGQTNNSTSLFDDDTNLIWIIFLGLLGLLLLALLAWLLWRFCFPRCCPGFCGSRDPNALGRNTGSTGCCGRANKPVGPTHQEHYPEGKVKDFWQEHYQEMDYNDTSHRTKVPHSGYHEDGYLNPR</sequence>
<dbReference type="GO" id="GO:0007156">
    <property type="term" value="P:homophilic cell adhesion via plasma membrane adhesion molecules"/>
    <property type="evidence" value="ECO:0007669"/>
    <property type="project" value="InterPro"/>
</dbReference>
<dbReference type="InterPro" id="IPR015919">
    <property type="entry name" value="Cadherin-like_sf"/>
</dbReference>
<dbReference type="SMART" id="SM00112">
    <property type="entry name" value="CA"/>
    <property type="match status" value="2"/>
</dbReference>
<keyword evidence="8" id="KW-0732">Signal</keyword>
<dbReference type="CTD" id="20250583"/>
<dbReference type="HOGENOM" id="CLU_385092_0_0_1"/>
<comment type="subcellular location">
    <subcellularLocation>
        <location evidence="1">Membrane</location>
    </subcellularLocation>
</comment>
<protein>
    <recommendedName>
        <fullName evidence="9">Cadherin domain-containing protein</fullName>
    </recommendedName>
</protein>
<feature type="compositionally biased region" description="Low complexity" evidence="6">
    <location>
        <begin position="559"/>
        <end position="590"/>
    </location>
</feature>
<dbReference type="PANTHER" id="PTHR24027:SF438">
    <property type="entry name" value="CADHERIN 23"/>
    <property type="match status" value="1"/>
</dbReference>
<dbReference type="CDD" id="cd11304">
    <property type="entry name" value="Cadherin_repeat"/>
    <property type="match status" value="2"/>
</dbReference>
<gene>
    <name evidence="10" type="ORF">LOTGIDRAFT_237870</name>
</gene>
<evidence type="ECO:0000256" key="2">
    <source>
        <dbReference type="ARBA" id="ARBA00022737"/>
    </source>
</evidence>
<organism evidence="10 11">
    <name type="scientific">Lottia gigantea</name>
    <name type="common">Giant owl limpet</name>
    <dbReference type="NCBI Taxonomy" id="225164"/>
    <lineage>
        <taxon>Eukaryota</taxon>
        <taxon>Metazoa</taxon>
        <taxon>Spiralia</taxon>
        <taxon>Lophotrochozoa</taxon>
        <taxon>Mollusca</taxon>
        <taxon>Gastropoda</taxon>
        <taxon>Patellogastropoda</taxon>
        <taxon>Lottioidea</taxon>
        <taxon>Lottiidae</taxon>
        <taxon>Lottia</taxon>
    </lineage>
</organism>
<feature type="domain" description="Cadherin" evidence="9">
    <location>
        <begin position="344"/>
        <end position="450"/>
    </location>
</feature>
<keyword evidence="4 7" id="KW-0472">Membrane</keyword>
<dbReference type="AlphaFoldDB" id="V4AYF6"/>
<dbReference type="KEGG" id="lgi:LOTGIDRAFT_237870"/>
<dbReference type="RefSeq" id="XP_009046649.1">
    <property type="nucleotide sequence ID" value="XM_009048401.1"/>
</dbReference>
<dbReference type="GeneID" id="20250583"/>
<feature type="chain" id="PRO_5004717627" description="Cadherin domain-containing protein" evidence="8">
    <location>
        <begin position="25"/>
        <end position="718"/>
    </location>
</feature>
<dbReference type="Gene3D" id="2.60.40.60">
    <property type="entry name" value="Cadherins"/>
    <property type="match status" value="2"/>
</dbReference>
<feature type="signal peptide" evidence="8">
    <location>
        <begin position="1"/>
        <end position="24"/>
    </location>
</feature>
<dbReference type="PANTHER" id="PTHR24027">
    <property type="entry name" value="CADHERIN-23"/>
    <property type="match status" value="1"/>
</dbReference>
<feature type="domain" description="Cadherin" evidence="9">
    <location>
        <begin position="469"/>
        <end position="552"/>
    </location>
</feature>
<dbReference type="OrthoDB" id="6157089at2759"/>
<dbReference type="EMBL" id="KB200149">
    <property type="protein sequence ID" value="ESP02628.1"/>
    <property type="molecule type" value="Genomic_DNA"/>
</dbReference>
<dbReference type="Pfam" id="PF00028">
    <property type="entry name" value="Cadherin"/>
    <property type="match status" value="1"/>
</dbReference>
<reference evidence="10 11" key="1">
    <citation type="journal article" date="2013" name="Nature">
        <title>Insights into bilaterian evolution from three spiralian genomes.</title>
        <authorList>
            <person name="Simakov O."/>
            <person name="Marletaz F."/>
            <person name="Cho S.J."/>
            <person name="Edsinger-Gonzales E."/>
            <person name="Havlak P."/>
            <person name="Hellsten U."/>
            <person name="Kuo D.H."/>
            <person name="Larsson T."/>
            <person name="Lv J."/>
            <person name="Arendt D."/>
            <person name="Savage R."/>
            <person name="Osoegawa K."/>
            <person name="de Jong P."/>
            <person name="Grimwood J."/>
            <person name="Chapman J.A."/>
            <person name="Shapiro H."/>
            <person name="Aerts A."/>
            <person name="Otillar R.P."/>
            <person name="Terry A.Y."/>
            <person name="Boore J.L."/>
            <person name="Grigoriev I.V."/>
            <person name="Lindberg D.R."/>
            <person name="Seaver E.C."/>
            <person name="Weisblat D.A."/>
            <person name="Putnam N.H."/>
            <person name="Rokhsar D.S."/>
        </authorList>
    </citation>
    <scope>NUCLEOTIDE SEQUENCE [LARGE SCALE GENOMIC DNA]</scope>
</reference>
<keyword evidence="2" id="KW-0677">Repeat</keyword>
<evidence type="ECO:0000256" key="6">
    <source>
        <dbReference type="SAM" id="MobiDB-lite"/>
    </source>
</evidence>